<accession>A0A418X4Q6</accession>
<dbReference type="InterPro" id="IPR000014">
    <property type="entry name" value="PAS"/>
</dbReference>
<dbReference type="CDD" id="cd01949">
    <property type="entry name" value="GGDEF"/>
    <property type="match status" value="1"/>
</dbReference>
<comment type="caution">
    <text evidence="5">The sequence shown here is derived from an EMBL/GenBank/DDBJ whole genome shotgun (WGS) entry which is preliminary data.</text>
</comment>
<organism evidence="5 6">
    <name type="scientific">Noviherbaspirillum cavernae</name>
    <dbReference type="NCBI Taxonomy" id="2320862"/>
    <lineage>
        <taxon>Bacteria</taxon>
        <taxon>Pseudomonadati</taxon>
        <taxon>Pseudomonadota</taxon>
        <taxon>Betaproteobacteria</taxon>
        <taxon>Burkholderiales</taxon>
        <taxon>Oxalobacteraceae</taxon>
        <taxon>Noviherbaspirillum</taxon>
    </lineage>
</organism>
<keyword evidence="6" id="KW-1185">Reference proteome</keyword>
<dbReference type="SMART" id="SM00091">
    <property type="entry name" value="PAS"/>
    <property type="match status" value="4"/>
</dbReference>
<dbReference type="InterPro" id="IPR029787">
    <property type="entry name" value="Nucleotide_cyclase"/>
</dbReference>
<evidence type="ECO:0000313" key="5">
    <source>
        <dbReference type="EMBL" id="RJG07425.1"/>
    </source>
</evidence>
<protein>
    <submittedName>
        <fullName evidence="5">PAS domain S-box protein</fullName>
    </submittedName>
</protein>
<sequence>MTAATLPRRVAASLRSLSSWHETGCGLIPVSVPVSHLRLPAETMHAVRCHICMQPPISRRELISSMIVPPDTVQSDQLYRLILDNAIDSFVAIDEHSCIIEWSRQAEKMFGWTRHEALGLALTSTIIPDRYHAAHLRGMRRYLDGGESVILTRRVELAARRKDGTEFPIELTVTPIHLVGRMIFSASIKDISRTKELEDQLRRQAGITESILDGMADAVVVADSLQRIVMANPAAQRLLNLRPAQEDPEQSMLSYQLFRPDGVRLFPDSERPLVRAMRGESVNGTIGLVYPEGAQHAVCVSANARPLIDGNGAIMGAVVVFHDITDLRQREEALALQASRLQEQTSLLDLTHDAILVRTPDEVITYWNRSAERLYGYSKDEAVGQVSHVLLATNFPLPFEQLRTVITEKGYWEGELVQTTKEGKEIVVFSKWVLERQNGTPLRYLEINTDVTQRIQTERALRQSQENYRLLVDASTDYAILMIDPAGMIVSWNSGAENILGLSQEEAIGQPVSNLFTPEDRDFGEPLRELEEARKYGRSEDDRWHVRRDGTRFWASGVVTPLWNEDGRLRGFVKIMRDRTVQRLADEQTQFLANHDALTGLPNRVSFSSQLHQAIARCERNHIPFAVLLLDLDRFKLVNDTFGHDVGDLLLKEVALRIVSSLRETDFVARLGGDEFVVLQTDVSQPAAAEVLARKLIIELGRPYTLDANEIVSGASVGICTYPADARNSVELVKHADLALYRAKSGGRGTFQFYTPDLFSEHAWKKNREEALRNALKNHEFALYYQPQIDLSKWTISTVEVLLRWQATDLEVVLPRDFLAVAEETGIIVDIGEWAMRQACRQVRKWQTRGMEDLRVSFNCSARQFGDPQFVRMILPILEETGLDASSLELEVTESMLAMHPEIKEPLAQLRESGVRIAIDNYGTGTTALIDLKEFEVDSLKIDKAFVQHLPHRRKDSAITAAIINLAHNLGIGVSAGGVETVEQLAYLKSHDCTSAQGFIFSPPVPADKFEEIMLKGSWSRINRMPQSGGAPSWHEMH</sequence>
<dbReference type="InterPro" id="IPR001633">
    <property type="entry name" value="EAL_dom"/>
</dbReference>
<evidence type="ECO:0000259" key="2">
    <source>
        <dbReference type="PROSITE" id="PS50113"/>
    </source>
</evidence>
<dbReference type="PROSITE" id="PS50113">
    <property type="entry name" value="PAC"/>
    <property type="match status" value="3"/>
</dbReference>
<dbReference type="PANTHER" id="PTHR44757">
    <property type="entry name" value="DIGUANYLATE CYCLASE DGCP"/>
    <property type="match status" value="1"/>
</dbReference>
<dbReference type="SMART" id="SM00086">
    <property type="entry name" value="PAC"/>
    <property type="match status" value="3"/>
</dbReference>
<dbReference type="InterPro" id="IPR043128">
    <property type="entry name" value="Rev_trsase/Diguanyl_cyclase"/>
</dbReference>
<dbReference type="InterPro" id="IPR035965">
    <property type="entry name" value="PAS-like_dom_sf"/>
</dbReference>
<gene>
    <name evidence="5" type="ORF">D3870_16735</name>
</gene>
<feature type="domain" description="PAC" evidence="2">
    <location>
        <begin position="539"/>
        <end position="591"/>
    </location>
</feature>
<evidence type="ECO:0000313" key="6">
    <source>
        <dbReference type="Proteomes" id="UP000285190"/>
    </source>
</evidence>
<dbReference type="AlphaFoldDB" id="A0A418X4Q6"/>
<feature type="domain" description="PAS" evidence="1">
    <location>
        <begin position="464"/>
        <end position="537"/>
    </location>
</feature>
<dbReference type="SMART" id="SM00052">
    <property type="entry name" value="EAL"/>
    <property type="match status" value="1"/>
</dbReference>
<dbReference type="Pfam" id="PF13426">
    <property type="entry name" value="PAS_9"/>
    <property type="match status" value="1"/>
</dbReference>
<dbReference type="NCBIfam" id="TIGR00229">
    <property type="entry name" value="sensory_box"/>
    <property type="match status" value="3"/>
</dbReference>
<dbReference type="CDD" id="cd00130">
    <property type="entry name" value="PAS"/>
    <property type="match status" value="4"/>
</dbReference>
<feature type="domain" description="PAC" evidence="2">
    <location>
        <begin position="153"/>
        <end position="203"/>
    </location>
</feature>
<reference evidence="5 6" key="1">
    <citation type="submission" date="2018-09" db="EMBL/GenBank/DDBJ databases">
        <authorList>
            <person name="Zhu H."/>
        </authorList>
    </citation>
    <scope>NUCLEOTIDE SEQUENCE [LARGE SCALE GENOMIC DNA]</scope>
    <source>
        <strain evidence="5 6">K2R10-39</strain>
    </source>
</reference>
<dbReference type="GO" id="GO:0006355">
    <property type="term" value="P:regulation of DNA-templated transcription"/>
    <property type="evidence" value="ECO:0007669"/>
    <property type="project" value="InterPro"/>
</dbReference>
<dbReference type="InterPro" id="IPR035919">
    <property type="entry name" value="EAL_sf"/>
</dbReference>
<dbReference type="GO" id="GO:0003824">
    <property type="term" value="F:catalytic activity"/>
    <property type="evidence" value="ECO:0007669"/>
    <property type="project" value="UniProtKB-ARBA"/>
</dbReference>
<name>A0A418X4Q6_9BURK</name>
<dbReference type="PROSITE" id="PS50887">
    <property type="entry name" value="GGDEF"/>
    <property type="match status" value="1"/>
</dbReference>
<dbReference type="SMART" id="SM00267">
    <property type="entry name" value="GGDEF"/>
    <property type="match status" value="1"/>
</dbReference>
<proteinExistence type="predicted"/>
<dbReference type="InterPro" id="IPR000700">
    <property type="entry name" value="PAS-assoc_C"/>
</dbReference>
<dbReference type="InterPro" id="IPR013767">
    <property type="entry name" value="PAS_fold"/>
</dbReference>
<dbReference type="Proteomes" id="UP000285190">
    <property type="component" value="Unassembled WGS sequence"/>
</dbReference>
<dbReference type="CDD" id="cd01948">
    <property type="entry name" value="EAL"/>
    <property type="match status" value="1"/>
</dbReference>
<evidence type="ECO:0000259" key="3">
    <source>
        <dbReference type="PROSITE" id="PS50883"/>
    </source>
</evidence>
<feature type="domain" description="EAL" evidence="3">
    <location>
        <begin position="765"/>
        <end position="1018"/>
    </location>
</feature>
<dbReference type="SUPFAM" id="SSF55785">
    <property type="entry name" value="PYP-like sensor domain (PAS domain)"/>
    <property type="match status" value="4"/>
</dbReference>
<evidence type="ECO:0000259" key="4">
    <source>
        <dbReference type="PROSITE" id="PS50887"/>
    </source>
</evidence>
<dbReference type="PANTHER" id="PTHR44757:SF2">
    <property type="entry name" value="BIOFILM ARCHITECTURE MAINTENANCE PROTEIN MBAA"/>
    <property type="match status" value="1"/>
</dbReference>
<dbReference type="FunFam" id="3.30.70.270:FF:000001">
    <property type="entry name" value="Diguanylate cyclase domain protein"/>
    <property type="match status" value="1"/>
</dbReference>
<feature type="domain" description="PAS" evidence="1">
    <location>
        <begin position="340"/>
        <end position="385"/>
    </location>
</feature>
<dbReference type="Gene3D" id="3.30.450.20">
    <property type="entry name" value="PAS domain"/>
    <property type="match status" value="4"/>
</dbReference>
<feature type="domain" description="PAS" evidence="1">
    <location>
        <begin position="75"/>
        <end position="146"/>
    </location>
</feature>
<dbReference type="InterPro" id="IPR000160">
    <property type="entry name" value="GGDEF_dom"/>
</dbReference>
<dbReference type="SUPFAM" id="SSF141868">
    <property type="entry name" value="EAL domain-like"/>
    <property type="match status" value="1"/>
</dbReference>
<dbReference type="SUPFAM" id="SSF55073">
    <property type="entry name" value="Nucleotide cyclase"/>
    <property type="match status" value="1"/>
</dbReference>
<dbReference type="PROSITE" id="PS50112">
    <property type="entry name" value="PAS"/>
    <property type="match status" value="3"/>
</dbReference>
<feature type="domain" description="GGDEF" evidence="4">
    <location>
        <begin position="623"/>
        <end position="756"/>
    </location>
</feature>
<dbReference type="Pfam" id="PF00989">
    <property type="entry name" value="PAS"/>
    <property type="match status" value="3"/>
</dbReference>
<dbReference type="NCBIfam" id="TIGR00254">
    <property type="entry name" value="GGDEF"/>
    <property type="match status" value="1"/>
</dbReference>
<feature type="domain" description="PAC" evidence="2">
    <location>
        <begin position="282"/>
        <end position="336"/>
    </location>
</feature>
<dbReference type="EMBL" id="QYUN01000002">
    <property type="protein sequence ID" value="RJG07425.1"/>
    <property type="molecule type" value="Genomic_DNA"/>
</dbReference>
<dbReference type="Gene3D" id="3.20.20.450">
    <property type="entry name" value="EAL domain"/>
    <property type="match status" value="1"/>
</dbReference>
<dbReference type="InterPro" id="IPR052155">
    <property type="entry name" value="Biofilm_reg_signaling"/>
</dbReference>
<dbReference type="Gene3D" id="3.30.70.270">
    <property type="match status" value="1"/>
</dbReference>
<evidence type="ECO:0000259" key="1">
    <source>
        <dbReference type="PROSITE" id="PS50112"/>
    </source>
</evidence>
<dbReference type="InterPro" id="IPR001610">
    <property type="entry name" value="PAC"/>
</dbReference>
<dbReference type="Pfam" id="PF00990">
    <property type="entry name" value="GGDEF"/>
    <property type="match status" value="1"/>
</dbReference>
<dbReference type="PROSITE" id="PS50883">
    <property type="entry name" value="EAL"/>
    <property type="match status" value="1"/>
</dbReference>
<dbReference type="Pfam" id="PF00563">
    <property type="entry name" value="EAL"/>
    <property type="match status" value="1"/>
</dbReference>